<dbReference type="AlphaFoldDB" id="A0A1C7MDI4"/>
<proteinExistence type="predicted"/>
<gene>
    <name evidence="1" type="ORF">A0H81_05418</name>
</gene>
<sequence length="74" mass="7778">MLALACFPSRPFPVEEVVHAVSYSDVVNGGSHGMLHNGLAQKLDSTDATHVEGNSHRVDGADLPVMPGAINVKL</sequence>
<evidence type="ECO:0000313" key="2">
    <source>
        <dbReference type="Proteomes" id="UP000092993"/>
    </source>
</evidence>
<comment type="caution">
    <text evidence="1">The sequence shown here is derived from an EMBL/GenBank/DDBJ whole genome shotgun (WGS) entry which is preliminary data.</text>
</comment>
<accession>A0A1C7MDI4</accession>
<reference evidence="1 2" key="1">
    <citation type="submission" date="2016-03" db="EMBL/GenBank/DDBJ databases">
        <title>Whole genome sequencing of Grifola frondosa 9006-11.</title>
        <authorList>
            <person name="Min B."/>
            <person name="Park H."/>
            <person name="Kim J.-G."/>
            <person name="Cho H."/>
            <person name="Oh Y.-L."/>
            <person name="Kong W.-S."/>
            <person name="Choi I.-G."/>
        </authorList>
    </citation>
    <scope>NUCLEOTIDE SEQUENCE [LARGE SCALE GENOMIC DNA]</scope>
    <source>
        <strain evidence="1 2">9006-11</strain>
    </source>
</reference>
<keyword evidence="2" id="KW-1185">Reference proteome</keyword>
<evidence type="ECO:0000313" key="1">
    <source>
        <dbReference type="EMBL" id="OBZ74983.1"/>
    </source>
</evidence>
<name>A0A1C7MDI4_GRIFR</name>
<dbReference type="Proteomes" id="UP000092993">
    <property type="component" value="Unassembled WGS sequence"/>
</dbReference>
<protein>
    <submittedName>
        <fullName evidence="1">Uncharacterized protein</fullName>
    </submittedName>
</protein>
<dbReference type="EMBL" id="LUGG01000005">
    <property type="protein sequence ID" value="OBZ74983.1"/>
    <property type="molecule type" value="Genomic_DNA"/>
</dbReference>
<organism evidence="1 2">
    <name type="scientific">Grifola frondosa</name>
    <name type="common">Maitake</name>
    <name type="synonym">Polyporus frondosus</name>
    <dbReference type="NCBI Taxonomy" id="5627"/>
    <lineage>
        <taxon>Eukaryota</taxon>
        <taxon>Fungi</taxon>
        <taxon>Dikarya</taxon>
        <taxon>Basidiomycota</taxon>
        <taxon>Agaricomycotina</taxon>
        <taxon>Agaricomycetes</taxon>
        <taxon>Polyporales</taxon>
        <taxon>Grifolaceae</taxon>
        <taxon>Grifola</taxon>
    </lineage>
</organism>